<proteinExistence type="predicted"/>
<dbReference type="AlphaFoldDB" id="A0A9P5YPE7"/>
<accession>A0A9P5YPE7</accession>
<gene>
    <name evidence="2" type="ORF">BDN70DRAFT_818885</name>
</gene>
<organism evidence="2 3">
    <name type="scientific">Pholiota conissans</name>
    <dbReference type="NCBI Taxonomy" id="109636"/>
    <lineage>
        <taxon>Eukaryota</taxon>
        <taxon>Fungi</taxon>
        <taxon>Dikarya</taxon>
        <taxon>Basidiomycota</taxon>
        <taxon>Agaricomycotina</taxon>
        <taxon>Agaricomycetes</taxon>
        <taxon>Agaricomycetidae</taxon>
        <taxon>Agaricales</taxon>
        <taxon>Agaricineae</taxon>
        <taxon>Strophariaceae</taxon>
        <taxon>Pholiota</taxon>
    </lineage>
</organism>
<evidence type="ECO:0000313" key="3">
    <source>
        <dbReference type="Proteomes" id="UP000807469"/>
    </source>
</evidence>
<dbReference type="PANTHER" id="PTHR10622:SF10">
    <property type="entry name" value="HET DOMAIN-CONTAINING PROTEIN"/>
    <property type="match status" value="1"/>
</dbReference>
<dbReference type="Pfam" id="PF06985">
    <property type="entry name" value="HET"/>
    <property type="match status" value="1"/>
</dbReference>
<keyword evidence="3" id="KW-1185">Reference proteome</keyword>
<evidence type="ECO:0000313" key="2">
    <source>
        <dbReference type="EMBL" id="KAF9472274.1"/>
    </source>
</evidence>
<dbReference type="InterPro" id="IPR010730">
    <property type="entry name" value="HET"/>
</dbReference>
<comment type="caution">
    <text evidence="2">The sequence shown here is derived from an EMBL/GenBank/DDBJ whole genome shotgun (WGS) entry which is preliminary data.</text>
</comment>
<feature type="domain" description="Heterokaryon incompatibility" evidence="1">
    <location>
        <begin position="20"/>
        <end position="112"/>
    </location>
</feature>
<dbReference type="OrthoDB" id="4801515at2759"/>
<feature type="non-terminal residue" evidence="2">
    <location>
        <position position="234"/>
    </location>
</feature>
<dbReference type="PANTHER" id="PTHR10622">
    <property type="entry name" value="HET DOMAIN-CONTAINING PROTEIN"/>
    <property type="match status" value="1"/>
</dbReference>
<dbReference type="Proteomes" id="UP000807469">
    <property type="component" value="Unassembled WGS sequence"/>
</dbReference>
<reference evidence="2" key="1">
    <citation type="submission" date="2020-11" db="EMBL/GenBank/DDBJ databases">
        <authorList>
            <consortium name="DOE Joint Genome Institute"/>
            <person name="Ahrendt S."/>
            <person name="Riley R."/>
            <person name="Andreopoulos W."/>
            <person name="Labutti K."/>
            <person name="Pangilinan J."/>
            <person name="Ruiz-Duenas F.J."/>
            <person name="Barrasa J.M."/>
            <person name="Sanchez-Garcia M."/>
            <person name="Camarero S."/>
            <person name="Miyauchi S."/>
            <person name="Serrano A."/>
            <person name="Linde D."/>
            <person name="Babiker R."/>
            <person name="Drula E."/>
            <person name="Ayuso-Fernandez I."/>
            <person name="Pacheco R."/>
            <person name="Padilla G."/>
            <person name="Ferreira P."/>
            <person name="Barriuso J."/>
            <person name="Kellner H."/>
            <person name="Castanera R."/>
            <person name="Alfaro M."/>
            <person name="Ramirez L."/>
            <person name="Pisabarro A.G."/>
            <person name="Kuo A."/>
            <person name="Tritt A."/>
            <person name="Lipzen A."/>
            <person name="He G."/>
            <person name="Yan M."/>
            <person name="Ng V."/>
            <person name="Cullen D."/>
            <person name="Martin F."/>
            <person name="Rosso M.-N."/>
            <person name="Henrissat B."/>
            <person name="Hibbett D."/>
            <person name="Martinez A.T."/>
            <person name="Grigoriev I.V."/>
        </authorList>
    </citation>
    <scope>NUCLEOTIDE SEQUENCE</scope>
    <source>
        <strain evidence="2">CIRM-BRFM 674</strain>
    </source>
</reference>
<sequence length="234" mass="27081">MSTQVNHYVRWDQLIDVTRYAILSHTWIRSESGEITYDNWQKGTFDLTHPGFEKLVYFCRAALENHGLSLGWMDTVCIDKSSSSELDESIRSMYKWYHNSSICITYLAESSSVTDIANDSWFTRGWTLQELLAPHTLKFYDRNWNQLTSASNDKRHEGVLEQIKFATSITEKELTAKDMSSHLISRRMQWAAKRCVTRDEDIAYSLMGIFEISMSIAYGEGAEIAFSRLVKEII</sequence>
<name>A0A9P5YPE7_9AGAR</name>
<dbReference type="EMBL" id="MU155555">
    <property type="protein sequence ID" value="KAF9472274.1"/>
    <property type="molecule type" value="Genomic_DNA"/>
</dbReference>
<evidence type="ECO:0000259" key="1">
    <source>
        <dbReference type="Pfam" id="PF06985"/>
    </source>
</evidence>
<protein>
    <recommendedName>
        <fullName evidence="1">Heterokaryon incompatibility domain-containing protein</fullName>
    </recommendedName>
</protein>